<name>A0ABS7L6F3_9FIRM</name>
<feature type="domain" description="HTH marR-type" evidence="4">
    <location>
        <begin position="1"/>
        <end position="140"/>
    </location>
</feature>
<gene>
    <name evidence="5" type="ORF">FLB61_06065</name>
</gene>
<evidence type="ECO:0000313" key="6">
    <source>
        <dbReference type="Proteomes" id="UP000779049"/>
    </source>
</evidence>
<proteinExistence type="predicted"/>
<evidence type="ECO:0000313" key="5">
    <source>
        <dbReference type="EMBL" id="MBY0758654.1"/>
    </source>
</evidence>
<dbReference type="PANTHER" id="PTHR42756:SF2">
    <property type="entry name" value="MARR FAMILY REGULATORY PROTEIN"/>
    <property type="match status" value="1"/>
</dbReference>
<comment type="caution">
    <text evidence="5">The sequence shown here is derived from an EMBL/GenBank/DDBJ whole genome shotgun (WGS) entry which is preliminary data.</text>
</comment>
<dbReference type="PROSITE" id="PS50995">
    <property type="entry name" value="HTH_MARR_2"/>
    <property type="match status" value="1"/>
</dbReference>
<dbReference type="Pfam" id="PF01047">
    <property type="entry name" value="MarR"/>
    <property type="match status" value="1"/>
</dbReference>
<dbReference type="InterPro" id="IPR036390">
    <property type="entry name" value="WH_DNA-bd_sf"/>
</dbReference>
<keyword evidence="2" id="KW-0238">DNA-binding</keyword>
<organism evidence="5 6">
    <name type="scientific">Sellimonas caecigallum</name>
    <dbReference type="NCBI Taxonomy" id="2592333"/>
    <lineage>
        <taxon>Bacteria</taxon>
        <taxon>Bacillati</taxon>
        <taxon>Bacillota</taxon>
        <taxon>Clostridia</taxon>
        <taxon>Lachnospirales</taxon>
        <taxon>Lachnospiraceae</taxon>
        <taxon>Sellimonas</taxon>
    </lineage>
</organism>
<dbReference type="EMBL" id="VIRV01000006">
    <property type="protein sequence ID" value="MBY0758654.1"/>
    <property type="molecule type" value="Genomic_DNA"/>
</dbReference>
<protein>
    <submittedName>
        <fullName evidence="5">MarR family transcriptional regulator</fullName>
    </submittedName>
</protein>
<dbReference type="SMART" id="SM00347">
    <property type="entry name" value="HTH_MARR"/>
    <property type="match status" value="1"/>
</dbReference>
<reference evidence="5 6" key="1">
    <citation type="journal article" date="2020" name="New Microbes New Infect">
        <title>Sellimonas caecigallum sp. nov., description and genome sequence of a new member of the Sellimonas genus isolated from the cecum of feral chicken.</title>
        <authorList>
            <person name="Wongkuna S."/>
            <person name="Ghimire S."/>
            <person name="Antony L."/>
            <person name="Chankhamhaengdecha S."/>
            <person name="Janvilisri T."/>
            <person name="Scaria J."/>
        </authorList>
    </citation>
    <scope>NUCLEOTIDE SEQUENCE [LARGE SCALE GENOMIC DNA]</scope>
    <source>
        <strain evidence="5 6">SW451</strain>
    </source>
</reference>
<keyword evidence="6" id="KW-1185">Reference proteome</keyword>
<dbReference type="InterPro" id="IPR036388">
    <property type="entry name" value="WH-like_DNA-bd_sf"/>
</dbReference>
<keyword evidence="3" id="KW-0804">Transcription</keyword>
<evidence type="ECO:0000256" key="1">
    <source>
        <dbReference type="ARBA" id="ARBA00023015"/>
    </source>
</evidence>
<evidence type="ECO:0000256" key="3">
    <source>
        <dbReference type="ARBA" id="ARBA00023163"/>
    </source>
</evidence>
<dbReference type="Proteomes" id="UP000779049">
    <property type="component" value="Unassembled WGS sequence"/>
</dbReference>
<sequence length="155" mass="17834">MERSFFMAARQIGKYISILNRQAQRYLHDVVSKYGIGYSSYFFVMYIGANPKCSQREMCESIVMDEAMATREMRKLLKSGYIVRQRRAGDAKTYEISLSESGKELYEKLKEKLLEWWGTLSAESGVDPELLTEQLGAMARVAHEKLIEHKMEGNG</sequence>
<dbReference type="SUPFAM" id="SSF46785">
    <property type="entry name" value="Winged helix' DNA-binding domain"/>
    <property type="match status" value="1"/>
</dbReference>
<evidence type="ECO:0000256" key="2">
    <source>
        <dbReference type="ARBA" id="ARBA00023125"/>
    </source>
</evidence>
<dbReference type="PANTHER" id="PTHR42756">
    <property type="entry name" value="TRANSCRIPTIONAL REGULATOR, MARR"/>
    <property type="match status" value="1"/>
</dbReference>
<accession>A0ABS7L6F3</accession>
<dbReference type="Gene3D" id="1.10.10.10">
    <property type="entry name" value="Winged helix-like DNA-binding domain superfamily/Winged helix DNA-binding domain"/>
    <property type="match status" value="1"/>
</dbReference>
<keyword evidence="1" id="KW-0805">Transcription regulation</keyword>
<dbReference type="InterPro" id="IPR000835">
    <property type="entry name" value="HTH_MarR-typ"/>
</dbReference>
<evidence type="ECO:0000259" key="4">
    <source>
        <dbReference type="PROSITE" id="PS50995"/>
    </source>
</evidence>